<dbReference type="RefSeq" id="WP_169923936.1">
    <property type="nucleotide sequence ID" value="NZ_AP014936.1"/>
</dbReference>
<sequence length="57" mass="6654">MRQLQDDRQRVDHEKAIPRCAGCYHDAITLLEDDTRRVNCPKCGESARLTPRDGEWQ</sequence>
<evidence type="ECO:0000313" key="1">
    <source>
        <dbReference type="EMBL" id="BAU47094.1"/>
    </source>
</evidence>
<evidence type="ECO:0000313" key="2">
    <source>
        <dbReference type="Proteomes" id="UP000218899"/>
    </source>
</evidence>
<dbReference type="EMBL" id="AP014936">
    <property type="protein sequence ID" value="BAU47094.1"/>
    <property type="molecule type" value="Genomic_DNA"/>
</dbReference>
<dbReference type="AlphaFoldDB" id="A0A1B4V718"/>
<organism evidence="1 2">
    <name type="scientific">Sulfurifustis variabilis</name>
    <dbReference type="NCBI Taxonomy" id="1675686"/>
    <lineage>
        <taxon>Bacteria</taxon>
        <taxon>Pseudomonadati</taxon>
        <taxon>Pseudomonadota</taxon>
        <taxon>Gammaproteobacteria</taxon>
        <taxon>Acidiferrobacterales</taxon>
        <taxon>Acidiferrobacteraceae</taxon>
        <taxon>Sulfurifustis</taxon>
    </lineage>
</organism>
<name>A0A1B4V718_9GAMM</name>
<gene>
    <name evidence="1" type="ORF">SVA_0513</name>
</gene>
<dbReference type="KEGG" id="sva:SVA_0513"/>
<dbReference type="Proteomes" id="UP000218899">
    <property type="component" value="Chromosome"/>
</dbReference>
<reference evidence="1 2" key="1">
    <citation type="submission" date="2015-08" db="EMBL/GenBank/DDBJ databases">
        <title>Complete genome sequence of Sulfurifustis variabilis.</title>
        <authorList>
            <person name="Miura A."/>
            <person name="Kojima H."/>
            <person name="Fukui M."/>
        </authorList>
    </citation>
    <scope>NUCLEOTIDE SEQUENCE [LARGE SCALE GENOMIC DNA]</scope>
    <source>
        <strain evidence="2">skN76</strain>
    </source>
</reference>
<keyword evidence="2" id="KW-1185">Reference proteome</keyword>
<protein>
    <submittedName>
        <fullName evidence="1">Uncharacterized protein</fullName>
    </submittedName>
</protein>
<proteinExistence type="predicted"/>
<accession>A0A1B4V718</accession>